<name>A0AAD2F3F3_9RALS</name>
<gene>
    <name evidence="1" type="ORF">R77560_04435</name>
</gene>
<comment type="caution">
    <text evidence="1">The sequence shown here is derived from an EMBL/GenBank/DDBJ whole genome shotgun (WGS) entry which is preliminary data.</text>
</comment>
<evidence type="ECO:0000313" key="2">
    <source>
        <dbReference type="Proteomes" id="UP001189756"/>
    </source>
</evidence>
<dbReference type="RefSeq" id="WP_157774047.1">
    <property type="nucleotide sequence ID" value="NZ_CATZAZ010000015.1"/>
</dbReference>
<proteinExistence type="predicted"/>
<reference evidence="1" key="1">
    <citation type="submission" date="2023-07" db="EMBL/GenBank/DDBJ databases">
        <authorList>
            <person name="Peeters C."/>
        </authorList>
    </citation>
    <scope>NUCLEOTIDE SEQUENCE</scope>
    <source>
        <strain evidence="1">R-77560</strain>
    </source>
</reference>
<dbReference type="Proteomes" id="UP001189756">
    <property type="component" value="Unassembled WGS sequence"/>
</dbReference>
<dbReference type="GeneID" id="34794418"/>
<evidence type="ECO:0000313" key="1">
    <source>
        <dbReference type="EMBL" id="CAJ0806521.1"/>
    </source>
</evidence>
<dbReference type="EMBL" id="CATZAZ010000015">
    <property type="protein sequence ID" value="CAJ0806521.1"/>
    <property type="molecule type" value="Genomic_DNA"/>
</dbReference>
<sequence length="221" mass="24055">MASVPLPPYRACRVTGDWLDGSPSIPAFTNGRLWNGFQQPLFSRPSVLQLALLMPGQVEFDASGTAVIVIADDGEPFLVNGQQIEVNGRRIEVFAVGSGWWCWEEADTGIGPATDAPLDKRFDDVLFGTTQEEFDALEVHGVRNVRTPAGENVGIREVDDVNPELFSVYVHFRAGGVECVGDHGTLHLALKYARELANRFGCPIHNFAPMPVPPRAPSTAV</sequence>
<accession>A0AAD2F3F3</accession>
<organism evidence="1 2">
    <name type="scientific">Ralstonia thomasii</name>
    <dbReference type="NCBI Taxonomy" id="3058596"/>
    <lineage>
        <taxon>Bacteria</taxon>
        <taxon>Pseudomonadati</taxon>
        <taxon>Pseudomonadota</taxon>
        <taxon>Betaproteobacteria</taxon>
        <taxon>Burkholderiales</taxon>
        <taxon>Burkholderiaceae</taxon>
        <taxon>Ralstonia</taxon>
    </lineage>
</organism>
<protein>
    <submittedName>
        <fullName evidence="1">Uncharacterized protein</fullName>
    </submittedName>
</protein>
<dbReference type="AlphaFoldDB" id="A0AAD2F3F3"/>